<accession>A0A9Q0F0B5</accession>
<dbReference type="Proteomes" id="UP001141552">
    <property type="component" value="Unassembled WGS sequence"/>
</dbReference>
<keyword evidence="2" id="KW-1185">Reference proteome</keyword>
<feature type="non-terminal residue" evidence="1">
    <location>
        <position position="69"/>
    </location>
</feature>
<sequence length="69" mass="6975">RPNQLPPAAAVLLAPPQCLATVASPSLFASVPLPLTRRGPLLSSLGLPPAKPRLVADDDAAVDAVVDVS</sequence>
<evidence type="ECO:0000313" key="2">
    <source>
        <dbReference type="Proteomes" id="UP001141552"/>
    </source>
</evidence>
<name>A0A9Q0F0B5_9ROSI</name>
<protein>
    <submittedName>
        <fullName evidence="1">Uncharacterized protein</fullName>
    </submittedName>
</protein>
<proteinExistence type="predicted"/>
<comment type="caution">
    <text evidence="1">The sequence shown here is derived from an EMBL/GenBank/DDBJ whole genome shotgun (WGS) entry which is preliminary data.</text>
</comment>
<organism evidence="1 2">
    <name type="scientific">Turnera subulata</name>
    <dbReference type="NCBI Taxonomy" id="218843"/>
    <lineage>
        <taxon>Eukaryota</taxon>
        <taxon>Viridiplantae</taxon>
        <taxon>Streptophyta</taxon>
        <taxon>Embryophyta</taxon>
        <taxon>Tracheophyta</taxon>
        <taxon>Spermatophyta</taxon>
        <taxon>Magnoliopsida</taxon>
        <taxon>eudicotyledons</taxon>
        <taxon>Gunneridae</taxon>
        <taxon>Pentapetalae</taxon>
        <taxon>rosids</taxon>
        <taxon>fabids</taxon>
        <taxon>Malpighiales</taxon>
        <taxon>Passifloraceae</taxon>
        <taxon>Turnera</taxon>
    </lineage>
</organism>
<gene>
    <name evidence="1" type="ORF">Tsubulata_017069</name>
</gene>
<reference evidence="1" key="2">
    <citation type="journal article" date="2023" name="Plants (Basel)">
        <title>Annotation of the Turnera subulata (Passifloraceae) Draft Genome Reveals the S-Locus Evolved after the Divergence of Turneroideae from Passifloroideae in a Stepwise Manner.</title>
        <authorList>
            <person name="Henning P.M."/>
            <person name="Roalson E.H."/>
            <person name="Mir W."/>
            <person name="McCubbin A.G."/>
            <person name="Shore J.S."/>
        </authorList>
    </citation>
    <scope>NUCLEOTIDE SEQUENCE</scope>
    <source>
        <strain evidence="1">F60SS</strain>
    </source>
</reference>
<dbReference type="EMBL" id="JAKUCV010007814">
    <property type="protein sequence ID" value="KAJ4821919.1"/>
    <property type="molecule type" value="Genomic_DNA"/>
</dbReference>
<reference evidence="1" key="1">
    <citation type="submission" date="2022-02" db="EMBL/GenBank/DDBJ databases">
        <authorList>
            <person name="Henning P.M."/>
            <person name="McCubbin A.G."/>
            <person name="Shore J.S."/>
        </authorList>
    </citation>
    <scope>NUCLEOTIDE SEQUENCE</scope>
    <source>
        <strain evidence="1">F60SS</strain>
        <tissue evidence="1">Leaves</tissue>
    </source>
</reference>
<evidence type="ECO:0000313" key="1">
    <source>
        <dbReference type="EMBL" id="KAJ4821919.1"/>
    </source>
</evidence>
<dbReference type="AlphaFoldDB" id="A0A9Q0F0B5"/>